<organism evidence="2 3">
    <name type="scientific">Dibothriocephalus latus</name>
    <name type="common">Fish tapeworm</name>
    <name type="synonym">Diphyllobothrium latum</name>
    <dbReference type="NCBI Taxonomy" id="60516"/>
    <lineage>
        <taxon>Eukaryota</taxon>
        <taxon>Metazoa</taxon>
        <taxon>Spiralia</taxon>
        <taxon>Lophotrochozoa</taxon>
        <taxon>Platyhelminthes</taxon>
        <taxon>Cestoda</taxon>
        <taxon>Eucestoda</taxon>
        <taxon>Diphyllobothriidea</taxon>
        <taxon>Diphyllobothriidae</taxon>
        <taxon>Dibothriocephalus</taxon>
    </lineage>
</organism>
<sequence length="141" mass="15673">MTADPAYHESIFEARLKRHDPAVALLRQNLTAQDNITKALVELNAGVAVKKHDLLEQRERRTEEVDSLIRSGESFGELLLKCDEGQDFYKQMSERLQKIRSELTELAADLEQLQPKPKPVVAPVVAAAAVVAPVTTPGKFL</sequence>
<feature type="domain" description="ALIX V-shaped" evidence="1">
    <location>
        <begin position="5"/>
        <end position="104"/>
    </location>
</feature>
<dbReference type="PANTHER" id="PTHR23030:SF30">
    <property type="entry name" value="TYROSINE-PROTEIN PHOSPHATASE NON-RECEPTOR TYPE 23"/>
    <property type="match status" value="1"/>
</dbReference>
<dbReference type="Gene3D" id="1.20.140.50">
    <property type="entry name" value="alix/aip1 like domains"/>
    <property type="match status" value="1"/>
</dbReference>
<keyword evidence="3" id="KW-1185">Reference proteome</keyword>
<protein>
    <recommendedName>
        <fullName evidence="1">ALIX V-shaped domain-containing protein</fullName>
    </recommendedName>
</protein>
<accession>A0A3P6Q1Q9</accession>
<gene>
    <name evidence="2" type="ORF">DILT_LOCUS744</name>
</gene>
<dbReference type="GO" id="GO:0045022">
    <property type="term" value="P:early endosome to late endosome transport"/>
    <property type="evidence" value="ECO:0007669"/>
    <property type="project" value="TreeGrafter"/>
</dbReference>
<evidence type="ECO:0000259" key="1">
    <source>
        <dbReference type="Pfam" id="PF13949"/>
    </source>
</evidence>
<reference evidence="2 3" key="1">
    <citation type="submission" date="2018-11" db="EMBL/GenBank/DDBJ databases">
        <authorList>
            <consortium name="Pathogen Informatics"/>
        </authorList>
    </citation>
    <scope>NUCLEOTIDE SEQUENCE [LARGE SCALE GENOMIC DNA]</scope>
</reference>
<proteinExistence type="predicted"/>
<dbReference type="Proteomes" id="UP000281553">
    <property type="component" value="Unassembled WGS sequence"/>
</dbReference>
<dbReference type="GO" id="GO:0005768">
    <property type="term" value="C:endosome"/>
    <property type="evidence" value="ECO:0007669"/>
    <property type="project" value="TreeGrafter"/>
</dbReference>
<evidence type="ECO:0000313" key="2">
    <source>
        <dbReference type="EMBL" id="VDK36133.1"/>
    </source>
</evidence>
<dbReference type="EMBL" id="UYRU01003603">
    <property type="protein sequence ID" value="VDK36133.1"/>
    <property type="molecule type" value="Genomic_DNA"/>
</dbReference>
<dbReference type="InterPro" id="IPR025304">
    <property type="entry name" value="ALIX_V_dom"/>
</dbReference>
<dbReference type="GO" id="GO:0032456">
    <property type="term" value="P:endocytic recycling"/>
    <property type="evidence" value="ECO:0007669"/>
    <property type="project" value="TreeGrafter"/>
</dbReference>
<name>A0A3P6Q1Q9_DIBLA</name>
<dbReference type="GO" id="GO:0043328">
    <property type="term" value="P:protein transport to vacuole involved in ubiquitin-dependent protein catabolic process via the multivesicular body sorting pathway"/>
    <property type="evidence" value="ECO:0007669"/>
    <property type="project" value="TreeGrafter"/>
</dbReference>
<dbReference type="OrthoDB" id="10266451at2759"/>
<dbReference type="PANTHER" id="PTHR23030">
    <property type="entry name" value="PCD6 INTERACTING PROTEIN-RELATED"/>
    <property type="match status" value="1"/>
</dbReference>
<evidence type="ECO:0000313" key="3">
    <source>
        <dbReference type="Proteomes" id="UP000281553"/>
    </source>
</evidence>
<dbReference type="AlphaFoldDB" id="A0A3P6Q1Q9"/>
<dbReference type="Pfam" id="PF13949">
    <property type="entry name" value="ALIX_LYPXL_bnd"/>
    <property type="match status" value="1"/>
</dbReference>